<dbReference type="InterPro" id="IPR000742">
    <property type="entry name" value="EGF"/>
</dbReference>
<dbReference type="SUPFAM" id="SSF57535">
    <property type="entry name" value="Complement control module/SCR domain"/>
    <property type="match status" value="7"/>
</dbReference>
<feature type="region of interest" description="Disordered" evidence="6">
    <location>
        <begin position="3315"/>
        <end position="3344"/>
    </location>
</feature>
<feature type="domain" description="EGF-like" evidence="8">
    <location>
        <begin position="602"/>
        <end position="642"/>
    </location>
</feature>
<feature type="domain" description="Sushi" evidence="9">
    <location>
        <begin position="1691"/>
        <end position="1765"/>
    </location>
</feature>
<feature type="domain" description="Sushi" evidence="9">
    <location>
        <begin position="1915"/>
        <end position="1988"/>
    </location>
</feature>
<dbReference type="Gene3D" id="2.60.120.260">
    <property type="entry name" value="Galactose-binding domain-like"/>
    <property type="match status" value="4"/>
</dbReference>
<dbReference type="InterPro" id="IPR000436">
    <property type="entry name" value="Sushi_SCR_CCP_dom"/>
</dbReference>
<evidence type="ECO:0000259" key="9">
    <source>
        <dbReference type="PROSITE" id="PS50923"/>
    </source>
</evidence>
<dbReference type="Pfam" id="PF07645">
    <property type="entry name" value="EGF_CA"/>
    <property type="match status" value="4"/>
</dbReference>
<feature type="compositionally biased region" description="Acidic residues" evidence="6">
    <location>
        <begin position="2745"/>
        <end position="2759"/>
    </location>
</feature>
<protein>
    <recommendedName>
        <fullName evidence="11">EGF-like domain-containing protein</fullName>
    </recommendedName>
</protein>
<dbReference type="SMART" id="SM00179">
    <property type="entry name" value="EGF_CA"/>
    <property type="match status" value="4"/>
</dbReference>
<dbReference type="SMART" id="SM00032">
    <property type="entry name" value="CCP"/>
    <property type="match status" value="8"/>
</dbReference>
<gene>
    <name evidence="10" type="ORF">Cvel_10389</name>
</gene>
<dbReference type="PROSITE" id="PS00010">
    <property type="entry name" value="ASX_HYDROXYL"/>
    <property type="match status" value="4"/>
</dbReference>
<feature type="compositionally biased region" description="Basic and acidic residues" evidence="6">
    <location>
        <begin position="3333"/>
        <end position="3344"/>
    </location>
</feature>
<dbReference type="CDD" id="cd00033">
    <property type="entry name" value="CCP"/>
    <property type="match status" value="2"/>
</dbReference>
<dbReference type="InterPro" id="IPR035976">
    <property type="entry name" value="Sushi/SCR/CCP_sf"/>
</dbReference>
<dbReference type="InterPro" id="IPR001881">
    <property type="entry name" value="EGF-like_Ca-bd_dom"/>
</dbReference>
<feature type="transmembrane region" description="Helical" evidence="7">
    <location>
        <begin position="3389"/>
        <end position="3412"/>
    </location>
</feature>
<feature type="domain" description="Sushi" evidence="9">
    <location>
        <begin position="1238"/>
        <end position="1312"/>
    </location>
</feature>
<dbReference type="PROSITE" id="PS50026">
    <property type="entry name" value="EGF_3"/>
    <property type="match status" value="4"/>
</dbReference>
<feature type="compositionally biased region" description="Polar residues" evidence="6">
    <location>
        <begin position="2980"/>
        <end position="2992"/>
    </location>
</feature>
<dbReference type="EMBL" id="CDMZ01004855">
    <property type="protein sequence ID" value="CEM51109.1"/>
    <property type="molecule type" value="Genomic_DNA"/>
</dbReference>
<feature type="compositionally biased region" description="Basic and acidic residues" evidence="6">
    <location>
        <begin position="2823"/>
        <end position="2845"/>
    </location>
</feature>
<dbReference type="GO" id="GO:0005509">
    <property type="term" value="F:calcium ion binding"/>
    <property type="evidence" value="ECO:0007669"/>
    <property type="project" value="InterPro"/>
</dbReference>
<dbReference type="Pfam" id="PF00084">
    <property type="entry name" value="Sushi"/>
    <property type="match status" value="3"/>
</dbReference>
<accession>A0A0G4I2G1</accession>
<feature type="domain" description="Sushi" evidence="9">
    <location>
        <begin position="2063"/>
        <end position="2137"/>
    </location>
</feature>
<dbReference type="InterPro" id="IPR049883">
    <property type="entry name" value="NOTCH1_EGF-like"/>
</dbReference>
<keyword evidence="2" id="KW-0732">Signal</keyword>
<feature type="domain" description="EGF-like" evidence="8">
    <location>
        <begin position="1386"/>
        <end position="1424"/>
    </location>
</feature>
<feature type="region of interest" description="Disordered" evidence="6">
    <location>
        <begin position="350"/>
        <end position="385"/>
    </location>
</feature>
<feature type="compositionally biased region" description="Low complexity" evidence="6">
    <location>
        <begin position="2760"/>
        <end position="2786"/>
    </location>
</feature>
<feature type="domain" description="EGF-like" evidence="8">
    <location>
        <begin position="993"/>
        <end position="1036"/>
    </location>
</feature>
<evidence type="ECO:0000256" key="4">
    <source>
        <dbReference type="ARBA" id="ARBA00023157"/>
    </source>
</evidence>
<feature type="domain" description="EGF-like" evidence="8">
    <location>
        <begin position="2137"/>
        <end position="2179"/>
    </location>
</feature>
<keyword evidence="4 5" id="KW-1015">Disulfide bond</keyword>
<evidence type="ECO:0000256" key="3">
    <source>
        <dbReference type="ARBA" id="ARBA00022737"/>
    </source>
</evidence>
<evidence type="ECO:0008006" key="11">
    <source>
        <dbReference type="Google" id="ProtNLM"/>
    </source>
</evidence>
<feature type="disulfide bond" evidence="5">
    <location>
        <begin position="1414"/>
        <end position="1423"/>
    </location>
</feature>
<dbReference type="PANTHER" id="PTHR24050">
    <property type="entry name" value="PA14 DOMAIN-CONTAINING PROTEIN"/>
    <property type="match status" value="1"/>
</dbReference>
<comment type="caution">
    <text evidence="5">Lacks conserved residue(s) required for the propagation of feature annotation.</text>
</comment>
<feature type="transmembrane region" description="Helical" evidence="7">
    <location>
        <begin position="3209"/>
        <end position="3227"/>
    </location>
</feature>
<dbReference type="PROSITE" id="PS01186">
    <property type="entry name" value="EGF_2"/>
    <property type="match status" value="3"/>
</dbReference>
<dbReference type="PROSITE" id="PS50923">
    <property type="entry name" value="SUSHI"/>
    <property type="match status" value="8"/>
</dbReference>
<keyword evidence="3" id="KW-0677">Repeat</keyword>
<feature type="region of interest" description="Disordered" evidence="6">
    <location>
        <begin position="2274"/>
        <end position="2294"/>
    </location>
</feature>
<feature type="compositionally biased region" description="Low complexity" evidence="6">
    <location>
        <begin position="2994"/>
        <end position="3005"/>
    </location>
</feature>
<keyword evidence="7" id="KW-0472">Membrane</keyword>
<name>A0A0G4I2G1_9ALVE</name>
<feature type="domain" description="Sushi" evidence="9">
    <location>
        <begin position="1766"/>
        <end position="1840"/>
    </location>
</feature>
<dbReference type="InterPro" id="IPR018097">
    <property type="entry name" value="EGF_Ca-bd_CS"/>
</dbReference>
<dbReference type="InterPro" id="IPR052235">
    <property type="entry name" value="Nephronectin_domain"/>
</dbReference>
<evidence type="ECO:0000256" key="7">
    <source>
        <dbReference type="SAM" id="Phobius"/>
    </source>
</evidence>
<dbReference type="FunFam" id="2.10.25.10:FF:000038">
    <property type="entry name" value="Fibrillin 2"/>
    <property type="match status" value="2"/>
</dbReference>
<dbReference type="Gene3D" id="2.10.70.10">
    <property type="entry name" value="Complement Module, domain 1"/>
    <property type="match status" value="6"/>
</dbReference>
<evidence type="ECO:0000256" key="2">
    <source>
        <dbReference type="ARBA" id="ARBA00022729"/>
    </source>
</evidence>
<feature type="compositionally biased region" description="Basic and acidic residues" evidence="6">
    <location>
        <begin position="2923"/>
        <end position="2934"/>
    </location>
</feature>
<dbReference type="InterPro" id="IPR000152">
    <property type="entry name" value="EGF-type_Asp/Asn_hydroxyl_site"/>
</dbReference>
<feature type="domain" description="Sushi" evidence="9">
    <location>
        <begin position="1841"/>
        <end position="1914"/>
    </location>
</feature>
<keyword evidence="7" id="KW-1133">Transmembrane helix</keyword>
<dbReference type="SUPFAM" id="SSF57196">
    <property type="entry name" value="EGF/Laminin"/>
    <property type="match status" value="4"/>
</dbReference>
<feature type="compositionally biased region" description="Basic and acidic residues" evidence="6">
    <location>
        <begin position="2488"/>
        <end position="2505"/>
    </location>
</feature>
<keyword evidence="1 5" id="KW-0245">EGF-like domain</keyword>
<feature type="compositionally biased region" description="Low complexity" evidence="6">
    <location>
        <begin position="3058"/>
        <end position="3087"/>
    </location>
</feature>
<dbReference type="PROSITE" id="PS01187">
    <property type="entry name" value="EGF_CA"/>
    <property type="match status" value="3"/>
</dbReference>
<feature type="region of interest" description="Disordered" evidence="6">
    <location>
        <begin position="2823"/>
        <end position="3116"/>
    </location>
</feature>
<sequence length="3500" mass="374936">MCRTAASSVFLYSAETAGLSPRQLHLIDDFWLSLCRSQVGLPRTSPRILTLLEFGILPAAATLAERALRFLWGVAQRPVNDLTNLVYRKLCERRQLAILDDFVSFVSSCCLVAKLDPADVFPQSPLSSSTVMSWGGELFSLLMGGVQRRVWETATQQTNWSSPGASPPFFVLPLSPSPPYGCTHLSNASSSRLARLLWRHEPWPHFEKPSPRSYLLERSLPFQFRRVISLFRLGICQTSARTALFRGIAAFSPLARCSFCRERNPTTPPQDLPIGDELHALSDYLEFDSARDRFQQVLRVSPKAKYFSLSTLDRSEILFVKVLVPLLSERPGLVGRTLVGINESLVRKRRDITKQDTPSDGEDVGRQGLPNRCAGTGGVRGTTSARQSRQAIVIQAITLPPSDIGEGKTWTKDSTVTYSGIVSIYKDYSRSDCPGTYRVRANTDWYDNLSTSSFSSNEWPSSGAFDRLPGTNGGGYATAVGVTSSGTGEAGNANVELILELPCFVTVKQFHVQGRDTSGSASWARNPSKMTLHGSTDMSTWTEIGSFDDSTLTWTQAEVKTFTADHTLGPFTFLKFTIQKVSQTSQTAPSLGDIYITTDKVLVNECVAGTHTCDANAVCTDTAESFSCACNIGYESATPPCSPTGFDTACHGRYRIRTSGGWETANTPPNAFDGRSGTWAFFHSVDGSTTSCSNPSYEVIIELPCLIEVSQWGYHAACCSSGGNERVHSMDAFGSKDMASWTSLGTGFADGSVPGWTLGTFTATNTGPFRFFKFEIHKRTATSCGYWRAVEFRVFSSQKATVLSLPPSDIADASTWTTGGTNEKYTTYSGTASKCTGQYHVTSSVAGSSSRVSSELFDSVITSDYFASSVGINGRGGSSEAFHEVVVQLPCSVEVAGFGVTAGPGTNEPVWGMRLYGSTDGTTYTQLGSYTDLFLGSWASASYAVSTCTGSFNYFKFEVRQRANHLVGSWQASEFTLFPTLYDLEPQAVVCQDANECHLMTHNCDANAFCTNTVGSFTCTCVAGYSTGSPAGLTCTATVGTTVKVFPPSDIAAGSAWTQDASVQYSSLDTFYTSYSGSDSSCHGTFRAMTNEVWATDRGPAELFDGETTPNPEGFQSTSYIFRRGGPNSVHEVILQLPCSIELAAWAPSSRNYGSNQQGSVLKMEAYGSTDNTNWVLLGNYNEYSSGGTFWSNGQTSVFPVSNCTAGSFDHFRFVMQQRAYHTDGVWYMAEISLYSSASCNQASNPDPNAMTAQVIRTDSSQTGTTTDTATFTYSCNNGYQLVGSATTTFTCTATGVGTSAWQRGTLPTCTAASCNEVNDSQPNTLSAQVIRSDSGQTGTTTDTATFTYSCNSGYQLVGSGTPTFTYTGTGVGSSEWQGTVPTCTDINECTAGTHDCDTNAACTNTAASFTCACNTGYSSGTCSPTINVGTTVTTLPPSDIAAGDSWIEDSSTTYRDRNTFYTDYSGSDASCQGRYRVMSDVGWNSGNSPAQAFDRINPTGGATSYWRTVQNANQRVWGTLPDREIIIQLPCSVQLAGWGAASRDAGWSGADTMLHTFWVQGSNDNVVWQTLDYHSTNTWGTPTESGVLFNFEVDSCLGTFSYFRFLIERRARISDGPIHVADIVLYPPTSTLPTPGVSCTAVSCNQATDPDPNALTAQVIRTDSSQTGTTTDTATFTYSCNNGYALSAAVSCNQATDPDPNALTAQVIRTDSSQTGTTTDTATFTYSCNNGYALSGSATTTFTCTALAYASSQWQGGTLPTCSAVSCDEVNDPQPNALTAEVIRTDSSQTGTTTDTATMTYSCKNGYQLVGSATTTFTCTGTALGTSAWQGGTLPTCTAVSCNEASDPQPNTLGAQVVRTDSGQVGTTTQSTNFGFSCNNGYVLDSLGTVSFACTGTAYATSVWQGTPPTCSAVACDEVNDPQPNALGPNVQRTDFGQTGNTTDSTTFTYTCDIGYSLDSAAAVSFSCTGDSYSVSSWKGTPPTCSAVACDEANDPEPNLLDANNTRVDSGQSGVTGDTAVFTYSCLPGFALDGPAAVTFSCTADGLGASSWNGTPTTCTAVSCNETTDIQPNSPAANSLRNDAGGQTGNTGDITVFNYSCNAGYVFLAESDAQFTCTGDAVGVSTWKGTPPDCLNFDECTNQTHNCYPDVATCTDTVGSFECACNLGFQGDGLVTCAYICEPDGSTPAAEVTANYNTEGDVIQQWQSDNAALPGSADLAADSLAALDEKLQQCLAVASPAEKEQIAKDSASSAVETISNLLNVMDSQALASSASEEGEAASDGSASSSGTTLTGTVVVTAPAAEKPSREDAEAATAASVKIMQAVDNIADNLAEAVPIGETTIIKTETLSIAVQSSPPDATSVGAKSDTASIVLQLADAEAIAAIPQRGDYEETGRTIRQSMPANARRSDKSDQAKSLTLMESVSNPAPFAGARTRENGFVTAGLIPFIRMAARQGGEVIGGIRTSLISATGGSGTSRSSGGRSGRRLDETEEGERRAADSSVETLKENSLSRKLADAISSSKNIAQVELSALDQENLIKQRELVESDWDRYKLGRVGGIWEVECTQLDVQNEEWTSGGESVGLSSIFIFLALAVLVHTFFNPRRIVAYHLSQGVRFDESGQVISQPAAQRASTRFCSCRFRCFKLALFTEWSLGACDARVIRRALRVRRAGLQEEQRGYFANQKERQQALWKQMEVEMAGRQYEMGFIFSTEEIRARVLRAMREQKKPKGKNDQKKKTQESSESEDDSDESSDFDSDSSGSMKSKNSSSNSESNNQETASQSEDLYEDLASLMKQLETVGTGNDFDSKKKRKLEAKMKSLKEKTDHLFPKKEIEGHQQKEKASLSFPADSSGRGGRGEVLLTVPSQSEDGGADGEPAASDTKRGGGSLTDVTVRQVEDGAASSSFEKPGGVMPFQAVGRQRGEKNKNKEESSSIESAKSQEGSLSIESAKSEEGSGSIESAKSEEDGEGAEEIESAKSGTSRNSNVEEQSASDSSLQSGSDSPDADADSEVADSENSSALVEEQPTAAGRRSSDDRAEHTPTAPPPVQRDSLDVSSPSSVESANVSSSSSRSVSIQSASIQSASEEQKVVADTQSEERQTTPEKKNRKPRRLKSTAAEVFRRLSACGLGAPAKRWRALMTIVAPADASRVGTLPLRTRYCLMSLPQLCWMSMKRNLIAVRVSKAKVVFEISDLSILTEALVFASKMLLTLAFAFFLCLMTVIVGETDERHTNRRPATIATAPGGFGLEGYGDLEAFLQASALKALIAYLAVELLIASLVMPTLKSIWSPQNSFGRVDPHLLIWRSRGQIEGSQGDLEGKKEDVADTQEVPTERDGGARGERDFVDPGAWGLTYFGFPPGLSRETKKAKVPRAESARLYIRAWRQEVVAQHILFAAAIGLLLLLLMLFLVVGLAGEAFPARHKQFVLREYLLSSLLIFCFAIGFPVCLGMAEGLVVWMSLRTGVFDWLLNCCPEIVMFPELTRFQYVFLPSFRHSFFK</sequence>
<reference evidence="10" key="1">
    <citation type="submission" date="2014-11" db="EMBL/GenBank/DDBJ databases">
        <authorList>
            <person name="Otto D Thomas"/>
            <person name="Naeem Raeece"/>
        </authorList>
    </citation>
    <scope>NUCLEOTIDE SEQUENCE</scope>
</reference>
<dbReference type="InterPro" id="IPR008979">
    <property type="entry name" value="Galactose-bd-like_sf"/>
</dbReference>
<feature type="domain" description="Sushi" evidence="9">
    <location>
        <begin position="1989"/>
        <end position="2062"/>
    </location>
</feature>
<dbReference type="CDD" id="cd00054">
    <property type="entry name" value="EGF_CA"/>
    <property type="match status" value="3"/>
</dbReference>
<keyword evidence="7" id="KW-0812">Transmembrane</keyword>
<dbReference type="SUPFAM" id="SSF49785">
    <property type="entry name" value="Galactose-binding domain-like"/>
    <property type="match status" value="3"/>
</dbReference>
<feature type="region of interest" description="Disordered" evidence="6">
    <location>
        <begin position="2472"/>
        <end position="2505"/>
    </location>
</feature>
<evidence type="ECO:0000259" key="8">
    <source>
        <dbReference type="PROSITE" id="PS50026"/>
    </source>
</evidence>
<evidence type="ECO:0000256" key="6">
    <source>
        <dbReference type="SAM" id="MobiDB-lite"/>
    </source>
</evidence>
<evidence type="ECO:0000313" key="10">
    <source>
        <dbReference type="EMBL" id="CEM51109.1"/>
    </source>
</evidence>
<dbReference type="VEuPathDB" id="CryptoDB:Cvel_10389"/>
<evidence type="ECO:0000256" key="1">
    <source>
        <dbReference type="ARBA" id="ARBA00022536"/>
    </source>
</evidence>
<dbReference type="SMART" id="SM00181">
    <property type="entry name" value="EGF"/>
    <property type="match status" value="4"/>
</dbReference>
<proteinExistence type="predicted"/>
<feature type="transmembrane region" description="Helical" evidence="7">
    <location>
        <begin position="3432"/>
        <end position="3453"/>
    </location>
</feature>
<feature type="domain" description="Sushi" evidence="9">
    <location>
        <begin position="1313"/>
        <end position="1386"/>
    </location>
</feature>
<evidence type="ECO:0000256" key="5">
    <source>
        <dbReference type="PROSITE-ProRule" id="PRU00076"/>
    </source>
</evidence>
<feature type="compositionally biased region" description="Basic and acidic residues" evidence="6">
    <location>
        <begin position="3088"/>
        <end position="3107"/>
    </location>
</feature>
<organism evidence="10">
    <name type="scientific">Chromera velia CCMP2878</name>
    <dbReference type="NCBI Taxonomy" id="1169474"/>
    <lineage>
        <taxon>Eukaryota</taxon>
        <taxon>Sar</taxon>
        <taxon>Alveolata</taxon>
        <taxon>Colpodellida</taxon>
        <taxon>Chromeraceae</taxon>
        <taxon>Chromera</taxon>
    </lineage>
</organism>
<feature type="region of interest" description="Disordered" evidence="6">
    <location>
        <begin position="2726"/>
        <end position="2792"/>
    </location>
</feature>
<feature type="compositionally biased region" description="Acidic residues" evidence="6">
    <location>
        <begin position="3006"/>
        <end position="3016"/>
    </location>
</feature>
<dbReference type="Gene3D" id="2.10.25.10">
    <property type="entry name" value="Laminin"/>
    <property type="match status" value="4"/>
</dbReference>
<feature type="compositionally biased region" description="Basic and acidic residues" evidence="6">
    <location>
        <begin position="2726"/>
        <end position="2743"/>
    </location>
</feature>
<dbReference type="PhylomeDB" id="A0A0G4I2G1"/>
<dbReference type="PANTHER" id="PTHR24050:SF28">
    <property type="entry name" value="UROMODULIN-LIKE"/>
    <property type="match status" value="1"/>
</dbReference>